<dbReference type="PROSITE" id="PS51257">
    <property type="entry name" value="PROKAR_LIPOPROTEIN"/>
    <property type="match status" value="1"/>
</dbReference>
<dbReference type="RefSeq" id="WP_379713819.1">
    <property type="nucleotide sequence ID" value="NZ_JBHTBS010000008.1"/>
</dbReference>
<protein>
    <recommendedName>
        <fullName evidence="4">DUF3153 domain-containing protein</fullName>
    </recommendedName>
</protein>
<evidence type="ECO:0000256" key="1">
    <source>
        <dbReference type="SAM" id="Phobius"/>
    </source>
</evidence>
<dbReference type="EMBL" id="JBHTBS010000008">
    <property type="protein sequence ID" value="MFC7338464.1"/>
    <property type="molecule type" value="Genomic_DNA"/>
</dbReference>
<keyword evidence="1" id="KW-0472">Membrane</keyword>
<keyword evidence="3" id="KW-1185">Reference proteome</keyword>
<dbReference type="Proteomes" id="UP001596472">
    <property type="component" value="Unassembled WGS sequence"/>
</dbReference>
<feature type="transmembrane region" description="Helical" evidence="1">
    <location>
        <begin position="210"/>
        <end position="228"/>
    </location>
</feature>
<gene>
    <name evidence="2" type="ORF">ACFQY0_14815</name>
</gene>
<sequence>MKLLPYLLCFLGCWLLSSCFDVREEIWVAADGSGRAEMTYTVPATSLKLIGGESELRNQIHKLIDSEPELQLDELTITTSEGEAAITLKASTPSMLSLIEMQDNEVIRNLPKAASSFAGEFDVEWEGLAIDFDRRIDLQRALGFAALAVSSDQRRKRSLQYIIHLPNRAAVHNATRTEDEGRTLIWEFSLGDALASPLEIDFLVHIPIPWWVYLILTLIAVLIIAILVKARRRSAFRQS</sequence>
<organism evidence="2 3">
    <name type="scientific">Haloferula chungangensis</name>
    <dbReference type="NCBI Taxonomy" id="1048331"/>
    <lineage>
        <taxon>Bacteria</taxon>
        <taxon>Pseudomonadati</taxon>
        <taxon>Verrucomicrobiota</taxon>
        <taxon>Verrucomicrobiia</taxon>
        <taxon>Verrucomicrobiales</taxon>
        <taxon>Verrucomicrobiaceae</taxon>
        <taxon>Haloferula</taxon>
    </lineage>
</organism>
<evidence type="ECO:0008006" key="4">
    <source>
        <dbReference type="Google" id="ProtNLM"/>
    </source>
</evidence>
<keyword evidence="1" id="KW-0812">Transmembrane</keyword>
<name>A0ABW2LAW7_9BACT</name>
<evidence type="ECO:0000313" key="3">
    <source>
        <dbReference type="Proteomes" id="UP001596472"/>
    </source>
</evidence>
<keyword evidence="1" id="KW-1133">Transmembrane helix</keyword>
<reference evidence="3" key="1">
    <citation type="journal article" date="2019" name="Int. J. Syst. Evol. Microbiol.">
        <title>The Global Catalogue of Microorganisms (GCM) 10K type strain sequencing project: providing services to taxonomists for standard genome sequencing and annotation.</title>
        <authorList>
            <consortium name="The Broad Institute Genomics Platform"/>
            <consortium name="The Broad Institute Genome Sequencing Center for Infectious Disease"/>
            <person name="Wu L."/>
            <person name="Ma J."/>
        </authorList>
    </citation>
    <scope>NUCLEOTIDE SEQUENCE [LARGE SCALE GENOMIC DNA]</scope>
    <source>
        <strain evidence="3">CGMCC 4.1467</strain>
    </source>
</reference>
<evidence type="ECO:0000313" key="2">
    <source>
        <dbReference type="EMBL" id="MFC7338464.1"/>
    </source>
</evidence>
<accession>A0ABW2LAW7</accession>
<comment type="caution">
    <text evidence="2">The sequence shown here is derived from an EMBL/GenBank/DDBJ whole genome shotgun (WGS) entry which is preliminary data.</text>
</comment>
<proteinExistence type="predicted"/>